<keyword evidence="2" id="KW-1185">Reference proteome</keyword>
<dbReference type="InterPro" id="IPR052709">
    <property type="entry name" value="Transposase-MT_Hybrid"/>
</dbReference>
<dbReference type="OrthoDB" id="10017160at2759"/>
<sequence>MRTDQLLTTIVQYHARNSVTVKLVRKASQWRKIGRQGRRRWWRHDNGLIQLKGGTDRGLYRIFIARCYEACEATRYYICSRDKVTADIVTGDEIWIYCCDPKTKQQSTVGVYREEAKPTKVARERSASKRTIVSFFNKTGHVAIVALENYRTVNSDWNTIICLLKVIDELCKNNRKRRNILHHDNASFHRAKQKIKFLNKKNIEFVSDPAYSRRLASRDSFLFLKIKNQLRGQQFSSPEEYKKDVF</sequence>
<name>A0A4C1YAM1_EUMVA</name>
<dbReference type="PANTHER" id="PTHR46060:SF1">
    <property type="entry name" value="MARINER MOS1 TRANSPOSASE-LIKE PROTEIN"/>
    <property type="match status" value="1"/>
</dbReference>
<reference evidence="1 2" key="1">
    <citation type="journal article" date="2019" name="Commun. Biol.">
        <title>The bagworm genome reveals a unique fibroin gene that provides high tensile strength.</title>
        <authorList>
            <person name="Kono N."/>
            <person name="Nakamura H."/>
            <person name="Ohtoshi R."/>
            <person name="Tomita M."/>
            <person name="Numata K."/>
            <person name="Arakawa K."/>
        </authorList>
    </citation>
    <scope>NUCLEOTIDE SEQUENCE [LARGE SCALE GENOMIC DNA]</scope>
</reference>
<organism evidence="1 2">
    <name type="scientific">Eumeta variegata</name>
    <name type="common">Bagworm moth</name>
    <name type="synonym">Eumeta japonica</name>
    <dbReference type="NCBI Taxonomy" id="151549"/>
    <lineage>
        <taxon>Eukaryota</taxon>
        <taxon>Metazoa</taxon>
        <taxon>Ecdysozoa</taxon>
        <taxon>Arthropoda</taxon>
        <taxon>Hexapoda</taxon>
        <taxon>Insecta</taxon>
        <taxon>Pterygota</taxon>
        <taxon>Neoptera</taxon>
        <taxon>Endopterygota</taxon>
        <taxon>Lepidoptera</taxon>
        <taxon>Glossata</taxon>
        <taxon>Ditrysia</taxon>
        <taxon>Tineoidea</taxon>
        <taxon>Psychidae</taxon>
        <taxon>Oiketicinae</taxon>
        <taxon>Eumeta</taxon>
    </lineage>
</organism>
<accession>A0A4C1YAM1</accession>
<dbReference type="InterPro" id="IPR036397">
    <property type="entry name" value="RNaseH_sf"/>
</dbReference>
<dbReference type="EMBL" id="BGZK01001128">
    <property type="protein sequence ID" value="GBP71974.1"/>
    <property type="molecule type" value="Genomic_DNA"/>
</dbReference>
<dbReference type="PANTHER" id="PTHR46060">
    <property type="entry name" value="MARINER MOS1 TRANSPOSASE-LIKE PROTEIN"/>
    <property type="match status" value="1"/>
</dbReference>
<comment type="caution">
    <text evidence="1">The sequence shown here is derived from an EMBL/GenBank/DDBJ whole genome shotgun (WGS) entry which is preliminary data.</text>
</comment>
<evidence type="ECO:0000313" key="1">
    <source>
        <dbReference type="EMBL" id="GBP71974.1"/>
    </source>
</evidence>
<evidence type="ECO:0000313" key="2">
    <source>
        <dbReference type="Proteomes" id="UP000299102"/>
    </source>
</evidence>
<dbReference type="STRING" id="151549.A0A4C1YAM1"/>
<protein>
    <submittedName>
        <fullName evidence="1">Mariner Mos1 transposase</fullName>
    </submittedName>
</protein>
<proteinExistence type="predicted"/>
<dbReference type="AlphaFoldDB" id="A0A4C1YAM1"/>
<dbReference type="GO" id="GO:0003676">
    <property type="term" value="F:nucleic acid binding"/>
    <property type="evidence" value="ECO:0007669"/>
    <property type="project" value="InterPro"/>
</dbReference>
<dbReference type="Proteomes" id="UP000299102">
    <property type="component" value="Unassembled WGS sequence"/>
</dbReference>
<dbReference type="Gene3D" id="3.30.420.10">
    <property type="entry name" value="Ribonuclease H-like superfamily/Ribonuclease H"/>
    <property type="match status" value="1"/>
</dbReference>
<gene>
    <name evidence="1" type="ORF">EVAR_45288_1</name>
</gene>